<evidence type="ECO:0000256" key="5">
    <source>
        <dbReference type="ARBA" id="ARBA00023136"/>
    </source>
</evidence>
<dbReference type="AlphaFoldDB" id="A0A445CL11"/>
<dbReference type="GO" id="GO:0008289">
    <property type="term" value="F:lipid binding"/>
    <property type="evidence" value="ECO:0007669"/>
    <property type="project" value="UniProtKB-KW"/>
</dbReference>
<keyword evidence="3" id="KW-0445">Lipid transport</keyword>
<dbReference type="EMBL" id="SDMP01000006">
    <property type="protein sequence ID" value="RYR51626.1"/>
    <property type="molecule type" value="Genomic_DNA"/>
</dbReference>
<evidence type="ECO:0000256" key="3">
    <source>
        <dbReference type="ARBA" id="ARBA00023055"/>
    </source>
</evidence>
<accession>A0A445CL11</accession>
<dbReference type="PANTHER" id="PTHR10774">
    <property type="entry name" value="EXTENDED SYNAPTOTAGMIN-RELATED"/>
    <property type="match status" value="1"/>
</dbReference>
<keyword evidence="4" id="KW-0446">Lipid-binding</keyword>
<evidence type="ECO:0000313" key="8">
    <source>
        <dbReference type="Proteomes" id="UP000289738"/>
    </source>
</evidence>
<keyword evidence="2" id="KW-0813">Transport</keyword>
<feature type="domain" description="SMP-LTD" evidence="6">
    <location>
        <begin position="48"/>
        <end position="192"/>
    </location>
</feature>
<dbReference type="GO" id="GO:0016020">
    <property type="term" value="C:membrane"/>
    <property type="evidence" value="ECO:0007669"/>
    <property type="project" value="UniProtKB-SubCell"/>
</dbReference>
<evidence type="ECO:0000256" key="2">
    <source>
        <dbReference type="ARBA" id="ARBA00022448"/>
    </source>
</evidence>
<proteinExistence type="predicted"/>
<dbReference type="PANTHER" id="PTHR10774:SF149">
    <property type="entry name" value="SYNAPTOTAGMIN-5"/>
    <property type="match status" value="1"/>
</dbReference>
<organism evidence="7 8">
    <name type="scientific">Arachis hypogaea</name>
    <name type="common">Peanut</name>
    <dbReference type="NCBI Taxonomy" id="3818"/>
    <lineage>
        <taxon>Eukaryota</taxon>
        <taxon>Viridiplantae</taxon>
        <taxon>Streptophyta</taxon>
        <taxon>Embryophyta</taxon>
        <taxon>Tracheophyta</taxon>
        <taxon>Spermatophyta</taxon>
        <taxon>Magnoliopsida</taxon>
        <taxon>eudicotyledons</taxon>
        <taxon>Gunneridae</taxon>
        <taxon>Pentapetalae</taxon>
        <taxon>rosids</taxon>
        <taxon>fabids</taxon>
        <taxon>Fabales</taxon>
        <taxon>Fabaceae</taxon>
        <taxon>Papilionoideae</taxon>
        <taxon>50 kb inversion clade</taxon>
        <taxon>dalbergioids sensu lato</taxon>
        <taxon>Dalbergieae</taxon>
        <taxon>Pterocarpus clade</taxon>
        <taxon>Arachis</taxon>
    </lineage>
</organism>
<dbReference type="InterPro" id="IPR045050">
    <property type="entry name" value="Synaptotagmin_plant"/>
</dbReference>
<dbReference type="GO" id="GO:0006869">
    <property type="term" value="P:lipid transport"/>
    <property type="evidence" value="ECO:0007669"/>
    <property type="project" value="UniProtKB-KW"/>
</dbReference>
<evidence type="ECO:0000259" key="6">
    <source>
        <dbReference type="PROSITE" id="PS51847"/>
    </source>
</evidence>
<name>A0A445CL11_ARAHY</name>
<evidence type="ECO:0000256" key="1">
    <source>
        <dbReference type="ARBA" id="ARBA00004370"/>
    </source>
</evidence>
<comment type="caution">
    <text evidence="7">The sequence shown here is derived from an EMBL/GenBank/DDBJ whole genome shotgun (WGS) entry which is preliminary data.</text>
</comment>
<evidence type="ECO:0000256" key="4">
    <source>
        <dbReference type="ARBA" id="ARBA00023121"/>
    </source>
</evidence>
<dbReference type="STRING" id="3818.A0A445CL11"/>
<keyword evidence="8" id="KW-1185">Reference proteome</keyword>
<dbReference type="GO" id="GO:0005783">
    <property type="term" value="C:endoplasmic reticulum"/>
    <property type="evidence" value="ECO:0007669"/>
    <property type="project" value="TreeGrafter"/>
</dbReference>
<gene>
    <name evidence="7" type="ORF">Ahy_A06g026604</name>
</gene>
<comment type="subcellular location">
    <subcellularLocation>
        <location evidence="1">Membrane</location>
    </subcellularLocation>
</comment>
<sequence length="192" mass="21915">MCNIGNSLDLVPIAAFHGRGKCTEQLPPMLSCQYHAKTVAMFARMTVEDSKFKWLNTQLDKMWPFINDAASELIKSSVEPILEQYKPVILAFLTFSKLTLSTVAPQFTAHFMLQQLDYCVKPGRSMIDLFQSPQFRFKGLLHKVGVLLPKGFTDFINRGSQEIIEEDKRVSCVEELLVNQLLKLNTMRLKVK</sequence>
<protein>
    <recommendedName>
        <fullName evidence="6">SMP-LTD domain-containing protein</fullName>
    </recommendedName>
</protein>
<dbReference type="PROSITE" id="PS51847">
    <property type="entry name" value="SMP"/>
    <property type="match status" value="1"/>
</dbReference>
<dbReference type="Proteomes" id="UP000289738">
    <property type="component" value="Chromosome A06"/>
</dbReference>
<dbReference type="InterPro" id="IPR031468">
    <property type="entry name" value="SMP_LBD"/>
</dbReference>
<evidence type="ECO:0000313" key="7">
    <source>
        <dbReference type="EMBL" id="RYR51626.1"/>
    </source>
</evidence>
<keyword evidence="5" id="KW-0472">Membrane</keyword>
<reference evidence="7 8" key="1">
    <citation type="submission" date="2019-01" db="EMBL/GenBank/DDBJ databases">
        <title>Sequencing of cultivated peanut Arachis hypogaea provides insights into genome evolution and oil improvement.</title>
        <authorList>
            <person name="Chen X."/>
        </authorList>
    </citation>
    <scope>NUCLEOTIDE SEQUENCE [LARGE SCALE GENOMIC DNA]</scope>
    <source>
        <strain evidence="8">cv. Fuhuasheng</strain>
        <tissue evidence="7">Leaves</tissue>
    </source>
</reference>